<gene>
    <name evidence="7" type="ORF">MNBD_NITROSPINAE03-159</name>
</gene>
<dbReference type="GO" id="GO:0016020">
    <property type="term" value="C:membrane"/>
    <property type="evidence" value="ECO:0007669"/>
    <property type="project" value="UniProtKB-SubCell"/>
</dbReference>
<dbReference type="GO" id="GO:0008519">
    <property type="term" value="F:ammonium channel activity"/>
    <property type="evidence" value="ECO:0007669"/>
    <property type="project" value="InterPro"/>
</dbReference>
<evidence type="ECO:0000259" key="6">
    <source>
        <dbReference type="Pfam" id="PF00909"/>
    </source>
</evidence>
<feature type="domain" description="Ammonium transporter AmtB-like" evidence="6">
    <location>
        <begin position="1"/>
        <end position="80"/>
    </location>
</feature>
<dbReference type="Pfam" id="PF00909">
    <property type="entry name" value="Ammonium_transp"/>
    <property type="match status" value="1"/>
</dbReference>
<feature type="transmembrane region" description="Helical" evidence="5">
    <location>
        <begin position="28"/>
        <end position="50"/>
    </location>
</feature>
<evidence type="ECO:0000256" key="4">
    <source>
        <dbReference type="ARBA" id="ARBA00023136"/>
    </source>
</evidence>
<accession>A0A3B1BY61</accession>
<protein>
    <recommendedName>
        <fullName evidence="6">Ammonium transporter AmtB-like domain-containing protein</fullName>
    </recommendedName>
</protein>
<evidence type="ECO:0000256" key="3">
    <source>
        <dbReference type="ARBA" id="ARBA00022989"/>
    </source>
</evidence>
<keyword evidence="2 5" id="KW-0812">Transmembrane</keyword>
<dbReference type="InterPro" id="IPR029020">
    <property type="entry name" value="Ammonium/urea_transptr"/>
</dbReference>
<reference evidence="7" key="1">
    <citation type="submission" date="2018-06" db="EMBL/GenBank/DDBJ databases">
        <authorList>
            <person name="Zhirakovskaya E."/>
        </authorList>
    </citation>
    <scope>NUCLEOTIDE SEQUENCE</scope>
</reference>
<name>A0A3B1BY61_9ZZZZ</name>
<dbReference type="Gene3D" id="1.10.3430.10">
    <property type="entry name" value="Ammonium transporter AmtB like domains"/>
    <property type="match status" value="1"/>
</dbReference>
<evidence type="ECO:0000313" key="7">
    <source>
        <dbReference type="EMBL" id="VAX16418.1"/>
    </source>
</evidence>
<evidence type="ECO:0000256" key="5">
    <source>
        <dbReference type="SAM" id="Phobius"/>
    </source>
</evidence>
<organism evidence="7">
    <name type="scientific">hydrothermal vent metagenome</name>
    <dbReference type="NCBI Taxonomy" id="652676"/>
    <lineage>
        <taxon>unclassified sequences</taxon>
        <taxon>metagenomes</taxon>
        <taxon>ecological metagenomes</taxon>
    </lineage>
</organism>
<dbReference type="EMBL" id="UOGB01000054">
    <property type="protein sequence ID" value="VAX16418.1"/>
    <property type="molecule type" value="Genomic_DNA"/>
</dbReference>
<dbReference type="InterPro" id="IPR024041">
    <property type="entry name" value="NH4_transpt_AmtB-like_dom"/>
</dbReference>
<sequence>MATGIFASRLVTGENGARGLLEGDPGQLWIQIVAVVVTSVFCFVGTTILLKAVDLVVTIRPDLDSEIMGLDQTEHRESAYN</sequence>
<evidence type="ECO:0000256" key="1">
    <source>
        <dbReference type="ARBA" id="ARBA00004141"/>
    </source>
</evidence>
<dbReference type="SUPFAM" id="SSF111352">
    <property type="entry name" value="Ammonium transporter"/>
    <property type="match status" value="1"/>
</dbReference>
<keyword evidence="3 5" id="KW-1133">Transmembrane helix</keyword>
<comment type="subcellular location">
    <subcellularLocation>
        <location evidence="1">Membrane</location>
        <topology evidence="1">Multi-pass membrane protein</topology>
    </subcellularLocation>
</comment>
<dbReference type="AlphaFoldDB" id="A0A3B1BY61"/>
<evidence type="ECO:0000256" key="2">
    <source>
        <dbReference type="ARBA" id="ARBA00022692"/>
    </source>
</evidence>
<keyword evidence="4 5" id="KW-0472">Membrane</keyword>
<proteinExistence type="predicted"/>